<dbReference type="GO" id="GO:0003723">
    <property type="term" value="F:RNA binding"/>
    <property type="evidence" value="ECO:0007669"/>
    <property type="project" value="InterPro"/>
</dbReference>
<keyword evidence="2" id="KW-1185">Reference proteome</keyword>
<sequence>MEKCDPKSDLLFFINVFLERGNNIAKASTRCEDGMGEILKRKVMSYGITIDPSKNRGALGTKELTLSRIAQAFAPCTAAVIIGHNLKGKLVSKLLGGLQIIMQHTIFSSLITTGATYLEELREIAQILNMEMSIMLATPKEKRKLFMKPVSDLLEESSQYVDAAMN</sequence>
<evidence type="ECO:0000313" key="2">
    <source>
        <dbReference type="Proteomes" id="UP000494106"/>
    </source>
</evidence>
<name>A0A8S1AAR9_ARCPL</name>
<dbReference type="InterPro" id="IPR009522">
    <property type="entry name" value="Capsid_Phlebovir/Tenuivir"/>
</dbReference>
<dbReference type="Pfam" id="PF05733">
    <property type="entry name" value="Tenui_N"/>
    <property type="match status" value="1"/>
</dbReference>
<gene>
    <name evidence="1" type="ORF">APLA_LOCUS8853</name>
</gene>
<dbReference type="OrthoDB" id="7464135at2759"/>
<protein>
    <submittedName>
        <fullName evidence="1">Uncharacterized protein</fullName>
    </submittedName>
</protein>
<evidence type="ECO:0000313" key="1">
    <source>
        <dbReference type="EMBL" id="CAB3241816.1"/>
    </source>
</evidence>
<organism evidence="1 2">
    <name type="scientific">Arctia plantaginis</name>
    <name type="common">Wood tiger moth</name>
    <name type="synonym">Phalaena plantaginis</name>
    <dbReference type="NCBI Taxonomy" id="874455"/>
    <lineage>
        <taxon>Eukaryota</taxon>
        <taxon>Metazoa</taxon>
        <taxon>Ecdysozoa</taxon>
        <taxon>Arthropoda</taxon>
        <taxon>Hexapoda</taxon>
        <taxon>Insecta</taxon>
        <taxon>Pterygota</taxon>
        <taxon>Neoptera</taxon>
        <taxon>Endopterygota</taxon>
        <taxon>Lepidoptera</taxon>
        <taxon>Glossata</taxon>
        <taxon>Ditrysia</taxon>
        <taxon>Noctuoidea</taxon>
        <taxon>Erebidae</taxon>
        <taxon>Arctiinae</taxon>
        <taxon>Arctia</taxon>
    </lineage>
</organism>
<dbReference type="AlphaFoldDB" id="A0A8S1AAR9"/>
<comment type="caution">
    <text evidence="1">The sequence shown here is derived from an EMBL/GenBank/DDBJ whole genome shotgun (WGS) entry which is preliminary data.</text>
</comment>
<dbReference type="Proteomes" id="UP000494106">
    <property type="component" value="Unassembled WGS sequence"/>
</dbReference>
<reference evidence="1 2" key="1">
    <citation type="submission" date="2020-04" db="EMBL/GenBank/DDBJ databases">
        <authorList>
            <person name="Wallbank WR R."/>
            <person name="Pardo Diaz C."/>
            <person name="Kozak K."/>
            <person name="Martin S."/>
            <person name="Jiggins C."/>
            <person name="Moest M."/>
            <person name="Warren A I."/>
            <person name="Byers J.R.P. K."/>
            <person name="Montejo-Kovacevich G."/>
            <person name="Yen C E."/>
        </authorList>
    </citation>
    <scope>NUCLEOTIDE SEQUENCE [LARGE SCALE GENOMIC DNA]</scope>
</reference>
<dbReference type="EMBL" id="CADEBC010000511">
    <property type="protein sequence ID" value="CAB3241816.1"/>
    <property type="molecule type" value="Genomic_DNA"/>
</dbReference>
<accession>A0A8S1AAR9</accession>
<proteinExistence type="predicted"/>